<dbReference type="Proteomes" id="UP001143747">
    <property type="component" value="Unassembled WGS sequence"/>
</dbReference>
<evidence type="ECO:0000313" key="2">
    <source>
        <dbReference type="Proteomes" id="UP001143747"/>
    </source>
</evidence>
<dbReference type="RefSeq" id="WP_274923784.1">
    <property type="nucleotide sequence ID" value="NZ_JAKELO010000002.1"/>
</dbReference>
<dbReference type="AlphaFoldDB" id="A0A9Q4PV14"/>
<evidence type="ECO:0000313" key="1">
    <source>
        <dbReference type="EMBL" id="MDE4907119.1"/>
    </source>
</evidence>
<keyword evidence="2" id="KW-1185">Reference proteome</keyword>
<comment type="caution">
    <text evidence="1">The sequence shown here is derived from an EMBL/GenBank/DDBJ whole genome shotgun (WGS) entry which is preliminary data.</text>
</comment>
<reference evidence="1" key="1">
    <citation type="submission" date="2022-01" db="EMBL/GenBank/DDBJ databases">
        <title>Draft genome of Methanogenium marinum DSM 15558.</title>
        <authorList>
            <person name="Chen S.-C."/>
            <person name="You Y.-T."/>
        </authorList>
    </citation>
    <scope>NUCLEOTIDE SEQUENCE</scope>
    <source>
        <strain evidence="1">DSM 15558</strain>
    </source>
</reference>
<proteinExistence type="predicted"/>
<sequence length="61" mass="6403">MTRNSSFLLAVHLLAALNVMPAAAGDVMEKVETGEIIVIPSVDEYNPNFSGSGAINQITQG</sequence>
<accession>A0A9Q4PV14</accession>
<organism evidence="1 2">
    <name type="scientific">Methanogenium marinum</name>
    <dbReference type="NCBI Taxonomy" id="348610"/>
    <lineage>
        <taxon>Archaea</taxon>
        <taxon>Methanobacteriati</taxon>
        <taxon>Methanobacteriota</taxon>
        <taxon>Stenosarchaea group</taxon>
        <taxon>Methanomicrobia</taxon>
        <taxon>Methanomicrobiales</taxon>
        <taxon>Methanomicrobiaceae</taxon>
        <taxon>Methanogenium</taxon>
    </lineage>
</organism>
<gene>
    <name evidence="1" type="ORF">L0665_00560</name>
</gene>
<name>A0A9Q4PV14_9EURY</name>
<dbReference type="EMBL" id="JAKELO010000002">
    <property type="protein sequence ID" value="MDE4907119.1"/>
    <property type="molecule type" value="Genomic_DNA"/>
</dbReference>
<protein>
    <submittedName>
        <fullName evidence="1">Uncharacterized protein</fullName>
    </submittedName>
</protein>